<keyword evidence="3" id="KW-0812">Transmembrane</keyword>
<keyword evidence="2" id="KW-0175">Coiled coil</keyword>
<gene>
    <name evidence="5" type="ORF">ENR64_23720</name>
</gene>
<dbReference type="Pfam" id="PF00672">
    <property type="entry name" value="HAMP"/>
    <property type="match status" value="1"/>
</dbReference>
<dbReference type="PANTHER" id="PTHR43156">
    <property type="entry name" value="STAGE II SPORULATION PROTEIN E-RELATED"/>
    <property type="match status" value="1"/>
</dbReference>
<keyword evidence="3" id="KW-0472">Membrane</keyword>
<sequence length="503" mass="56042">MYDESGNLTAIFATDLSLLTISEFLRELKVGKTGQSFVIERSGTLIATSTTDKPYALNQANKPEPIAADKSTNLITKTTTQQLYQRFGDLQKINQPEQLSFKVNRDRVFVEVSPIQDTHGIDWLSVVVIPEADFMEQINTNARNTALLCLLTLGLATAAGIFISRRITRLILNLSEASQAIAQGNLDRLVNVQGIRELETLGRSFNQMAVQLRESFAALEQVNKELETRVENRTAELKAANTEISLLNNKLKAENVRMSAELNVARKLQEMILPKEKELTQIAPLDIAGFMEAAAEVGGDYYDVLRNNQQIKIGIGDVTGHGLESGVLMIMTQTAVRTLQAVNEHDPVKALSALNRVIYQNAKRMNSDKNLTLALIDYQDGVLHLYGQHEEAILVRTNGEVERIDTLELGFPIGLVDDITDFVAQKQIQLSPGDGVVLYTDGITEAENNQRQLYGIDRLITVIQRYWQHSASEIRSAIVEDVRNFIGDSKVYDDITLVVLKQK</sequence>
<evidence type="ECO:0000256" key="2">
    <source>
        <dbReference type="SAM" id="Coils"/>
    </source>
</evidence>
<dbReference type="GO" id="GO:0016791">
    <property type="term" value="F:phosphatase activity"/>
    <property type="evidence" value="ECO:0007669"/>
    <property type="project" value="TreeGrafter"/>
</dbReference>
<dbReference type="EMBL" id="DSRU01000338">
    <property type="protein sequence ID" value="HFN00705.1"/>
    <property type="molecule type" value="Genomic_DNA"/>
</dbReference>
<dbReference type="PROSITE" id="PS50885">
    <property type="entry name" value="HAMP"/>
    <property type="match status" value="1"/>
</dbReference>
<evidence type="ECO:0000256" key="3">
    <source>
        <dbReference type="SAM" id="Phobius"/>
    </source>
</evidence>
<keyword evidence="3" id="KW-1133">Transmembrane helix</keyword>
<protein>
    <submittedName>
        <fullName evidence="5">HAMP domain-containing protein</fullName>
    </submittedName>
</protein>
<comment type="caution">
    <text evidence="5">The sequence shown here is derived from an EMBL/GenBank/DDBJ whole genome shotgun (WGS) entry which is preliminary data.</text>
</comment>
<feature type="transmembrane region" description="Helical" evidence="3">
    <location>
        <begin position="145"/>
        <end position="163"/>
    </location>
</feature>
<proteinExistence type="predicted"/>
<dbReference type="SUPFAM" id="SSF81606">
    <property type="entry name" value="PP2C-like"/>
    <property type="match status" value="1"/>
</dbReference>
<dbReference type="SMART" id="SM00304">
    <property type="entry name" value="HAMP"/>
    <property type="match status" value="1"/>
</dbReference>
<name>A0A7C3KGV1_9CYAN</name>
<dbReference type="GO" id="GO:0016020">
    <property type="term" value="C:membrane"/>
    <property type="evidence" value="ECO:0007669"/>
    <property type="project" value="InterPro"/>
</dbReference>
<dbReference type="InterPro" id="IPR003660">
    <property type="entry name" value="HAMP_dom"/>
</dbReference>
<dbReference type="Gene3D" id="3.60.40.10">
    <property type="entry name" value="PPM-type phosphatase domain"/>
    <property type="match status" value="1"/>
</dbReference>
<accession>A0A7C3KGV1</accession>
<evidence type="ECO:0000313" key="5">
    <source>
        <dbReference type="EMBL" id="HFN00705.1"/>
    </source>
</evidence>
<dbReference type="InterPro" id="IPR001932">
    <property type="entry name" value="PPM-type_phosphatase-like_dom"/>
</dbReference>
<feature type="coiled-coil region" evidence="2">
    <location>
        <begin position="209"/>
        <end position="268"/>
    </location>
</feature>
<dbReference type="Pfam" id="PF07228">
    <property type="entry name" value="SpoIIE"/>
    <property type="match status" value="1"/>
</dbReference>
<dbReference type="Gene3D" id="3.30.450.20">
    <property type="entry name" value="PAS domain"/>
    <property type="match status" value="1"/>
</dbReference>
<dbReference type="InterPro" id="IPR052016">
    <property type="entry name" value="Bact_Sigma-Reg"/>
</dbReference>
<evidence type="ECO:0000259" key="4">
    <source>
        <dbReference type="PROSITE" id="PS50885"/>
    </source>
</evidence>
<evidence type="ECO:0000256" key="1">
    <source>
        <dbReference type="ARBA" id="ARBA00022801"/>
    </source>
</evidence>
<dbReference type="SMART" id="SM00331">
    <property type="entry name" value="PP2C_SIG"/>
    <property type="match status" value="1"/>
</dbReference>
<feature type="domain" description="HAMP" evidence="4">
    <location>
        <begin position="165"/>
        <end position="217"/>
    </location>
</feature>
<dbReference type="SUPFAM" id="SSF158472">
    <property type="entry name" value="HAMP domain-like"/>
    <property type="match status" value="1"/>
</dbReference>
<organism evidence="5">
    <name type="scientific">Oscillatoriales cyanobacterium SpSt-418</name>
    <dbReference type="NCBI Taxonomy" id="2282169"/>
    <lineage>
        <taxon>Bacteria</taxon>
        <taxon>Bacillati</taxon>
        <taxon>Cyanobacteriota</taxon>
        <taxon>Cyanophyceae</taxon>
        <taxon>Oscillatoriophycideae</taxon>
        <taxon>Oscillatoriales</taxon>
    </lineage>
</organism>
<keyword evidence="1" id="KW-0378">Hydrolase</keyword>
<reference evidence="5" key="1">
    <citation type="journal article" date="2020" name="mSystems">
        <title>Genome- and Community-Level Interaction Insights into Carbon Utilization and Element Cycling Functions of Hydrothermarchaeota in Hydrothermal Sediment.</title>
        <authorList>
            <person name="Zhou Z."/>
            <person name="Liu Y."/>
            <person name="Xu W."/>
            <person name="Pan J."/>
            <person name="Luo Z.H."/>
            <person name="Li M."/>
        </authorList>
    </citation>
    <scope>NUCLEOTIDE SEQUENCE [LARGE SCALE GENOMIC DNA]</scope>
    <source>
        <strain evidence="5">SpSt-418</strain>
    </source>
</reference>
<dbReference type="CDD" id="cd06225">
    <property type="entry name" value="HAMP"/>
    <property type="match status" value="1"/>
</dbReference>
<dbReference type="AlphaFoldDB" id="A0A7C3KGV1"/>
<dbReference type="Gene3D" id="6.10.340.10">
    <property type="match status" value="1"/>
</dbReference>
<dbReference type="InterPro" id="IPR036457">
    <property type="entry name" value="PPM-type-like_dom_sf"/>
</dbReference>
<dbReference type="GO" id="GO:0007165">
    <property type="term" value="P:signal transduction"/>
    <property type="evidence" value="ECO:0007669"/>
    <property type="project" value="InterPro"/>
</dbReference>
<dbReference type="PANTHER" id="PTHR43156:SF2">
    <property type="entry name" value="STAGE II SPORULATION PROTEIN E"/>
    <property type="match status" value="1"/>
</dbReference>